<dbReference type="InterPro" id="IPR019776">
    <property type="entry name" value="Flagellar_basal_body_rod_CS"/>
</dbReference>
<evidence type="ECO:0000259" key="9">
    <source>
        <dbReference type="Pfam" id="PF22692"/>
    </source>
</evidence>
<dbReference type="Pfam" id="PF22692">
    <property type="entry name" value="LlgE_F_G_D1"/>
    <property type="match status" value="1"/>
</dbReference>
<dbReference type="PANTHER" id="PTHR30435">
    <property type="entry name" value="FLAGELLAR PROTEIN"/>
    <property type="match status" value="1"/>
</dbReference>
<evidence type="ECO:0000256" key="1">
    <source>
        <dbReference type="ARBA" id="ARBA00004117"/>
    </source>
</evidence>
<keyword evidence="10" id="KW-0966">Cell projection</keyword>
<name>Q2L1B5_BORA1</name>
<keyword evidence="10" id="KW-0969">Cilium</keyword>
<dbReference type="NCBIfam" id="TIGR03506">
    <property type="entry name" value="FlgEFG_subfam"/>
    <property type="match status" value="1"/>
</dbReference>
<feature type="domain" description="Flagellar basal body rod protein N-terminal" evidence="7">
    <location>
        <begin position="5"/>
        <end position="35"/>
    </location>
</feature>
<comment type="similarity">
    <text evidence="2 6">Belongs to the flagella basal body rod proteins family.</text>
</comment>
<evidence type="ECO:0000256" key="2">
    <source>
        <dbReference type="ARBA" id="ARBA00009677"/>
    </source>
</evidence>
<dbReference type="InterPro" id="IPR020013">
    <property type="entry name" value="Flagellar_FlgE/F/G"/>
</dbReference>
<accession>Q2L1B5</accession>
<keyword evidence="11" id="KW-1185">Reference proteome</keyword>
<evidence type="ECO:0000313" key="10">
    <source>
        <dbReference type="EMBL" id="CAJ49300.1"/>
    </source>
</evidence>
<dbReference type="eggNOG" id="COG4787">
    <property type="taxonomic scope" value="Bacteria"/>
</dbReference>
<gene>
    <name evidence="10" type="primary">flgF</name>
    <name evidence="10" type="synonym">flaX</name>
    <name evidence="10" type="ordered locus">BAV1692</name>
</gene>
<dbReference type="InterPro" id="IPR037925">
    <property type="entry name" value="FlgE/F/G-like"/>
</dbReference>
<dbReference type="InterPro" id="IPR053967">
    <property type="entry name" value="LlgE_F_G-like_D1"/>
</dbReference>
<dbReference type="InterPro" id="IPR010930">
    <property type="entry name" value="Flg_bb/hook_C_dom"/>
</dbReference>
<dbReference type="PANTHER" id="PTHR30435:SF18">
    <property type="entry name" value="FLAGELLAR BASAL-BODY ROD PROTEIN FLGF"/>
    <property type="match status" value="1"/>
</dbReference>
<feature type="domain" description="Flagellar basal-body/hook protein C-terminal" evidence="8">
    <location>
        <begin position="206"/>
        <end position="250"/>
    </location>
</feature>
<dbReference type="EMBL" id="AM167904">
    <property type="protein sequence ID" value="CAJ49300.1"/>
    <property type="molecule type" value="Genomic_DNA"/>
</dbReference>
<reference evidence="10 11" key="1">
    <citation type="journal article" date="2006" name="J. Bacteriol.">
        <title>Comparison of the genome sequence of the poultry pathogen Bordetella avium with those of B. bronchiseptica, B. pertussis, and B. parapertussis reveals extensive diversity in surface structures associated with host interaction.</title>
        <authorList>
            <person name="Sebaihia M."/>
            <person name="Preston A."/>
            <person name="Maskell D.J."/>
            <person name="Kuzmiak H."/>
            <person name="Connell T.D."/>
            <person name="King N.D."/>
            <person name="Orndorff P.E."/>
            <person name="Miyamoto D.M."/>
            <person name="Thomson N.R."/>
            <person name="Harris D."/>
            <person name="Goble A."/>
            <person name="Lord A."/>
            <person name="Murphy L."/>
            <person name="Quail M.A."/>
            <person name="Rutter S."/>
            <person name="Squares R."/>
            <person name="Squares S."/>
            <person name="Woodward J."/>
            <person name="Parkhill J."/>
            <person name="Temple L.M."/>
        </authorList>
    </citation>
    <scope>NUCLEOTIDE SEQUENCE [LARGE SCALE GENOMIC DNA]</scope>
    <source>
        <strain evidence="10 11">197N</strain>
    </source>
</reference>
<dbReference type="HOGENOM" id="CLU_013687_1_0_4"/>
<dbReference type="Proteomes" id="UP000001977">
    <property type="component" value="Chromosome"/>
</dbReference>
<sequence length="255" mass="26552">MDRVIYTAMNGAARTAEHQSVLSNNLANVSTPGFREQLAMYRSVPVNDGTSLPTRVATAATTPGSNFAMGVMQSTGRELDVALSSGQGWFAIQTPQGEAYTRAGSLQVGVNGLLQTAAGQPVLSDQNVLIDIPDQAALTIASDGTITALGAGDPPNNVLNMGRLKMVNAPQSQLLRGDDGLFRMPAQANGQPAAPLPADPGQRLIAGVVEGSNVSASGAMVAMIENARRFEMQMQVVSEANRNAERANSLLSSTT</sequence>
<evidence type="ECO:0000256" key="5">
    <source>
        <dbReference type="ARBA" id="ARBA00040228"/>
    </source>
</evidence>
<dbReference type="STRING" id="360910.BAV1692"/>
<dbReference type="GO" id="GO:0030694">
    <property type="term" value="C:bacterial-type flagellum basal body, rod"/>
    <property type="evidence" value="ECO:0007669"/>
    <property type="project" value="UniProtKB-UniRule"/>
</dbReference>
<dbReference type="OrthoDB" id="9804559at2"/>
<keyword evidence="10" id="KW-0282">Flagellum</keyword>
<protein>
    <recommendedName>
        <fullName evidence="5 6">Flagellar basal-body rod protein FlgF</fullName>
    </recommendedName>
</protein>
<dbReference type="Pfam" id="PF00460">
    <property type="entry name" value="Flg_bb_rod"/>
    <property type="match status" value="1"/>
</dbReference>
<proteinExistence type="inferred from homology"/>
<feature type="domain" description="Flagellar hook protein FlgE/F/G-like D1" evidence="9">
    <location>
        <begin position="85"/>
        <end position="148"/>
    </location>
</feature>
<dbReference type="NCBIfam" id="NF009280">
    <property type="entry name" value="PRK12640.1"/>
    <property type="match status" value="1"/>
</dbReference>
<comment type="subunit">
    <text evidence="4 6">The basal body constitutes a major portion of the flagellar organelle and consists of five rings (E,L,P,S, and M) mounted on a central rod. The rod consists of about 26 subunits of FlgG in the distal portion, and FlgB, FlgC and FlgF are thought to build up the proximal portion of the rod with about 6 subunits each.</text>
</comment>
<evidence type="ECO:0000256" key="3">
    <source>
        <dbReference type="ARBA" id="ARBA00023143"/>
    </source>
</evidence>
<evidence type="ECO:0000256" key="6">
    <source>
        <dbReference type="RuleBase" id="RU362116"/>
    </source>
</evidence>
<organism evidence="10 11">
    <name type="scientific">Bordetella avium (strain 197N)</name>
    <dbReference type="NCBI Taxonomy" id="360910"/>
    <lineage>
        <taxon>Bacteria</taxon>
        <taxon>Pseudomonadati</taxon>
        <taxon>Pseudomonadota</taxon>
        <taxon>Betaproteobacteria</taxon>
        <taxon>Burkholderiales</taxon>
        <taxon>Alcaligenaceae</taxon>
        <taxon>Bordetella</taxon>
    </lineage>
</organism>
<dbReference type="SUPFAM" id="SSF117143">
    <property type="entry name" value="Flagellar hook protein flgE"/>
    <property type="match status" value="1"/>
</dbReference>
<evidence type="ECO:0000256" key="4">
    <source>
        <dbReference type="ARBA" id="ARBA00038560"/>
    </source>
</evidence>
<dbReference type="RefSeq" id="WP_012417361.1">
    <property type="nucleotide sequence ID" value="NC_010645.1"/>
</dbReference>
<comment type="subcellular location">
    <subcellularLocation>
        <location evidence="1 6">Bacterial flagellum basal body</location>
    </subcellularLocation>
</comment>
<evidence type="ECO:0000313" key="11">
    <source>
        <dbReference type="Proteomes" id="UP000001977"/>
    </source>
</evidence>
<dbReference type="InterPro" id="IPR001444">
    <property type="entry name" value="Flag_bb_rod_N"/>
</dbReference>
<dbReference type="Pfam" id="PF06429">
    <property type="entry name" value="Flg_bbr_C"/>
    <property type="match status" value="1"/>
</dbReference>
<evidence type="ECO:0000259" key="8">
    <source>
        <dbReference type="Pfam" id="PF06429"/>
    </source>
</evidence>
<dbReference type="GO" id="GO:0071978">
    <property type="term" value="P:bacterial-type flagellum-dependent swarming motility"/>
    <property type="evidence" value="ECO:0007669"/>
    <property type="project" value="TreeGrafter"/>
</dbReference>
<keyword evidence="3 6" id="KW-0975">Bacterial flagellum</keyword>
<dbReference type="PROSITE" id="PS00588">
    <property type="entry name" value="FLAGELLA_BB_ROD"/>
    <property type="match status" value="1"/>
</dbReference>
<evidence type="ECO:0000259" key="7">
    <source>
        <dbReference type="Pfam" id="PF00460"/>
    </source>
</evidence>
<dbReference type="AlphaFoldDB" id="Q2L1B5"/>
<dbReference type="KEGG" id="bav:BAV1692"/>